<reference evidence="2 3" key="1">
    <citation type="submission" date="2019-07" db="EMBL/GenBank/DDBJ databases">
        <authorList>
            <person name="Kim J."/>
        </authorList>
    </citation>
    <scope>NUCLEOTIDE SEQUENCE [LARGE SCALE GENOMIC DNA]</scope>
    <source>
        <strain evidence="2 3">JC52</strain>
    </source>
</reference>
<dbReference type="GO" id="GO:0016853">
    <property type="term" value="F:isomerase activity"/>
    <property type="evidence" value="ECO:0007669"/>
    <property type="project" value="UniProtKB-KW"/>
</dbReference>
<evidence type="ECO:0000313" key="2">
    <source>
        <dbReference type="EMBL" id="TVY10354.1"/>
    </source>
</evidence>
<evidence type="ECO:0000259" key="1">
    <source>
        <dbReference type="Pfam" id="PF01261"/>
    </source>
</evidence>
<keyword evidence="2" id="KW-0413">Isomerase</keyword>
<keyword evidence="3" id="KW-1185">Reference proteome</keyword>
<sequence>MRKQRWRIFFFFIPEGDEPERYEEEVLRRMRELVRLAEEANVTLIHENEKEIYGDTGVRYQKLLIALSSAHLRSAFDPANFVQCKVKLMSDAYPLVEPYIAYTNVNDALMETGKVVPIGEGDGQLEELIGVLKDKNYSGFLSLEPHLRTDGKYQGFSGPELFKVASQSLKQLLAEAGVEWR</sequence>
<dbReference type="Gene3D" id="3.20.20.150">
    <property type="entry name" value="Divalent-metal-dependent TIM barrel enzymes"/>
    <property type="match status" value="1"/>
</dbReference>
<accession>A0A559KE15</accession>
<dbReference type="OrthoDB" id="9815124at2"/>
<dbReference type="SUPFAM" id="SSF51658">
    <property type="entry name" value="Xylose isomerase-like"/>
    <property type="match status" value="1"/>
</dbReference>
<protein>
    <submittedName>
        <fullName evidence="2">Sugar phosphate isomerase/epimerase</fullName>
    </submittedName>
</protein>
<dbReference type="EMBL" id="VNJI01000008">
    <property type="protein sequence ID" value="TVY10354.1"/>
    <property type="molecule type" value="Genomic_DNA"/>
</dbReference>
<dbReference type="InterPro" id="IPR013022">
    <property type="entry name" value="Xyl_isomerase-like_TIM-brl"/>
</dbReference>
<proteinExistence type="predicted"/>
<name>A0A559KE15_9BACL</name>
<dbReference type="AlphaFoldDB" id="A0A559KE15"/>
<feature type="domain" description="Xylose isomerase-like TIM barrel" evidence="1">
    <location>
        <begin position="15"/>
        <end position="157"/>
    </location>
</feature>
<comment type="caution">
    <text evidence="2">The sequence shown here is derived from an EMBL/GenBank/DDBJ whole genome shotgun (WGS) entry which is preliminary data.</text>
</comment>
<dbReference type="Proteomes" id="UP000317036">
    <property type="component" value="Unassembled WGS sequence"/>
</dbReference>
<dbReference type="InterPro" id="IPR036237">
    <property type="entry name" value="Xyl_isomerase-like_sf"/>
</dbReference>
<evidence type="ECO:0000313" key="3">
    <source>
        <dbReference type="Proteomes" id="UP000317036"/>
    </source>
</evidence>
<organism evidence="2 3">
    <name type="scientific">Paenibacillus cremeus</name>
    <dbReference type="NCBI Taxonomy" id="2163881"/>
    <lineage>
        <taxon>Bacteria</taxon>
        <taxon>Bacillati</taxon>
        <taxon>Bacillota</taxon>
        <taxon>Bacilli</taxon>
        <taxon>Bacillales</taxon>
        <taxon>Paenibacillaceae</taxon>
        <taxon>Paenibacillus</taxon>
    </lineage>
</organism>
<dbReference type="RefSeq" id="WP_144845362.1">
    <property type="nucleotide sequence ID" value="NZ_VNJI01000008.1"/>
</dbReference>
<dbReference type="Pfam" id="PF01261">
    <property type="entry name" value="AP_endonuc_2"/>
    <property type="match status" value="1"/>
</dbReference>
<gene>
    <name evidence="2" type="ORF">FPZ49_08105</name>
</gene>